<dbReference type="Proteomes" id="UP001597419">
    <property type="component" value="Unassembled WGS sequence"/>
</dbReference>
<evidence type="ECO:0000313" key="2">
    <source>
        <dbReference type="Proteomes" id="UP001597419"/>
    </source>
</evidence>
<proteinExistence type="predicted"/>
<name>A0ABW5GU09_9PSEU</name>
<comment type="caution">
    <text evidence="1">The sequence shown here is derived from an EMBL/GenBank/DDBJ whole genome shotgun (WGS) entry which is preliminary data.</text>
</comment>
<dbReference type="EMBL" id="JBHUKU010000025">
    <property type="protein sequence ID" value="MFD2464311.1"/>
    <property type="molecule type" value="Genomic_DNA"/>
</dbReference>
<reference evidence="2" key="1">
    <citation type="journal article" date="2019" name="Int. J. Syst. Evol. Microbiol.">
        <title>The Global Catalogue of Microorganisms (GCM) 10K type strain sequencing project: providing services to taxonomists for standard genome sequencing and annotation.</title>
        <authorList>
            <consortium name="The Broad Institute Genomics Platform"/>
            <consortium name="The Broad Institute Genome Sequencing Center for Infectious Disease"/>
            <person name="Wu L."/>
            <person name="Ma J."/>
        </authorList>
    </citation>
    <scope>NUCLEOTIDE SEQUENCE [LARGE SCALE GENOMIC DNA]</scope>
    <source>
        <strain evidence="2">CGMCC 4.7643</strain>
    </source>
</reference>
<organism evidence="1 2">
    <name type="scientific">Amycolatopsis samaneae</name>
    <dbReference type="NCBI Taxonomy" id="664691"/>
    <lineage>
        <taxon>Bacteria</taxon>
        <taxon>Bacillati</taxon>
        <taxon>Actinomycetota</taxon>
        <taxon>Actinomycetes</taxon>
        <taxon>Pseudonocardiales</taxon>
        <taxon>Pseudonocardiaceae</taxon>
        <taxon>Amycolatopsis</taxon>
    </lineage>
</organism>
<sequence>MTTDVPVSPVQPWQKNRLSPLAEPRLPEPAQLYSLITLTLRLHAAALTGLACRWCGEDWPCPDVRLAWRLREGF</sequence>
<gene>
    <name evidence="1" type="ORF">ACFSYJ_37235</name>
</gene>
<dbReference type="RefSeq" id="WP_345404979.1">
    <property type="nucleotide sequence ID" value="NZ_BAABHG010000017.1"/>
</dbReference>
<evidence type="ECO:0000313" key="1">
    <source>
        <dbReference type="EMBL" id="MFD2464311.1"/>
    </source>
</evidence>
<keyword evidence="2" id="KW-1185">Reference proteome</keyword>
<accession>A0ABW5GU09</accession>
<protein>
    <submittedName>
        <fullName evidence="1">Uncharacterized protein</fullName>
    </submittedName>
</protein>